<keyword evidence="10" id="KW-1185">Reference proteome</keyword>
<dbReference type="InterPro" id="IPR039420">
    <property type="entry name" value="WalR-like"/>
</dbReference>
<protein>
    <submittedName>
        <fullName evidence="9">Response regulator transcription factor</fullName>
    </submittedName>
</protein>
<dbReference type="SMART" id="SM00862">
    <property type="entry name" value="Trans_reg_C"/>
    <property type="match status" value="1"/>
</dbReference>
<comment type="caution">
    <text evidence="9">The sequence shown here is derived from an EMBL/GenBank/DDBJ whole genome shotgun (WGS) entry which is preliminary data.</text>
</comment>
<dbReference type="PROSITE" id="PS51755">
    <property type="entry name" value="OMPR_PHOB"/>
    <property type="match status" value="1"/>
</dbReference>
<dbReference type="InterPro" id="IPR001789">
    <property type="entry name" value="Sig_transdc_resp-reg_receiver"/>
</dbReference>
<dbReference type="EMBL" id="JBHSWD010000002">
    <property type="protein sequence ID" value="MFC6592653.1"/>
    <property type="molecule type" value="Genomic_DNA"/>
</dbReference>
<feature type="domain" description="Response regulatory" evidence="7">
    <location>
        <begin position="4"/>
        <end position="117"/>
    </location>
</feature>
<evidence type="ECO:0000256" key="2">
    <source>
        <dbReference type="ARBA" id="ARBA00023015"/>
    </source>
</evidence>
<evidence type="ECO:0000313" key="10">
    <source>
        <dbReference type="Proteomes" id="UP001596297"/>
    </source>
</evidence>
<evidence type="ECO:0000256" key="3">
    <source>
        <dbReference type="ARBA" id="ARBA00023125"/>
    </source>
</evidence>
<feature type="modified residue" description="4-aspartylphosphate" evidence="5">
    <location>
        <position position="53"/>
    </location>
</feature>
<dbReference type="InterPro" id="IPR016032">
    <property type="entry name" value="Sig_transdc_resp-reg_C-effctor"/>
</dbReference>
<dbReference type="Pfam" id="PF00072">
    <property type="entry name" value="Response_reg"/>
    <property type="match status" value="1"/>
</dbReference>
<dbReference type="Gene3D" id="1.10.10.10">
    <property type="entry name" value="Winged helix-like DNA-binding domain superfamily/Winged helix DNA-binding domain"/>
    <property type="match status" value="1"/>
</dbReference>
<dbReference type="Proteomes" id="UP001596297">
    <property type="component" value="Unassembled WGS sequence"/>
</dbReference>
<dbReference type="PANTHER" id="PTHR48111:SF4">
    <property type="entry name" value="DNA-BINDING DUAL TRANSCRIPTIONAL REGULATOR OMPR"/>
    <property type="match status" value="1"/>
</dbReference>
<keyword evidence="2" id="KW-0805">Transcription regulation</keyword>
<dbReference type="PANTHER" id="PTHR48111">
    <property type="entry name" value="REGULATOR OF RPOS"/>
    <property type="match status" value="1"/>
</dbReference>
<dbReference type="RefSeq" id="WP_380083774.1">
    <property type="nucleotide sequence ID" value="NZ_JBHSWD010000002.1"/>
</dbReference>
<evidence type="ECO:0000256" key="4">
    <source>
        <dbReference type="ARBA" id="ARBA00023163"/>
    </source>
</evidence>
<dbReference type="SUPFAM" id="SSF52172">
    <property type="entry name" value="CheY-like"/>
    <property type="match status" value="1"/>
</dbReference>
<keyword evidence="4" id="KW-0804">Transcription</keyword>
<dbReference type="Gene3D" id="6.10.250.690">
    <property type="match status" value="1"/>
</dbReference>
<evidence type="ECO:0000256" key="1">
    <source>
        <dbReference type="ARBA" id="ARBA00022553"/>
    </source>
</evidence>
<dbReference type="InterPro" id="IPR001867">
    <property type="entry name" value="OmpR/PhoB-type_DNA-bd"/>
</dbReference>
<keyword evidence="3 6" id="KW-0238">DNA-binding</keyword>
<dbReference type="InterPro" id="IPR011006">
    <property type="entry name" value="CheY-like_superfamily"/>
</dbReference>
<evidence type="ECO:0000256" key="5">
    <source>
        <dbReference type="PROSITE-ProRule" id="PRU00169"/>
    </source>
</evidence>
<accession>A0ABW1YF59</accession>
<feature type="DNA-binding region" description="OmpR/PhoB-type" evidence="6">
    <location>
        <begin position="125"/>
        <end position="224"/>
    </location>
</feature>
<dbReference type="CDD" id="cd00383">
    <property type="entry name" value="trans_reg_C"/>
    <property type="match status" value="1"/>
</dbReference>
<sequence length="225" mass="24610">MSALILVVEDNAGIRELLRDYLGEHGYAVRVANHGREGLAEARHSPPDLVLLDLMMPQMDGLDFLRAFRAESAAPVIILTAKDAELDKVLGLELGADDYVTKPFSVAELLARVKANLRRSGPAPAAVLRACGELELLPQARSVRVAGRPVALTRTEFDLLHTLMRAPERVFSRSDLLEALQEDAGGSERTIDVHIRNLRTKIERDPAQPAFIQTVFGVGYRLGGA</sequence>
<dbReference type="PROSITE" id="PS50110">
    <property type="entry name" value="RESPONSE_REGULATORY"/>
    <property type="match status" value="1"/>
</dbReference>
<dbReference type="SMART" id="SM00448">
    <property type="entry name" value="REC"/>
    <property type="match status" value="1"/>
</dbReference>
<feature type="domain" description="OmpR/PhoB-type" evidence="8">
    <location>
        <begin position="125"/>
        <end position="224"/>
    </location>
</feature>
<reference evidence="10" key="1">
    <citation type="journal article" date="2019" name="Int. J. Syst. Evol. Microbiol.">
        <title>The Global Catalogue of Microorganisms (GCM) 10K type strain sequencing project: providing services to taxonomists for standard genome sequencing and annotation.</title>
        <authorList>
            <consortium name="The Broad Institute Genomics Platform"/>
            <consortium name="The Broad Institute Genome Sequencing Center for Infectious Disease"/>
            <person name="Wu L."/>
            <person name="Ma J."/>
        </authorList>
    </citation>
    <scope>NUCLEOTIDE SEQUENCE [LARGE SCALE GENOMIC DNA]</scope>
    <source>
        <strain evidence="10">CGMCC 1.15772</strain>
    </source>
</reference>
<dbReference type="Pfam" id="PF00486">
    <property type="entry name" value="Trans_reg_C"/>
    <property type="match status" value="1"/>
</dbReference>
<proteinExistence type="predicted"/>
<gene>
    <name evidence="9" type="ORF">ACFP81_12060</name>
</gene>
<evidence type="ECO:0000313" key="9">
    <source>
        <dbReference type="EMBL" id="MFC6592653.1"/>
    </source>
</evidence>
<organism evidence="9 10">
    <name type="scientific">Deinococcus lacus</name>
    <dbReference type="NCBI Taxonomy" id="392561"/>
    <lineage>
        <taxon>Bacteria</taxon>
        <taxon>Thermotogati</taxon>
        <taxon>Deinococcota</taxon>
        <taxon>Deinococci</taxon>
        <taxon>Deinococcales</taxon>
        <taxon>Deinococcaceae</taxon>
        <taxon>Deinococcus</taxon>
    </lineage>
</organism>
<dbReference type="CDD" id="cd17574">
    <property type="entry name" value="REC_OmpR"/>
    <property type="match status" value="1"/>
</dbReference>
<evidence type="ECO:0000256" key="6">
    <source>
        <dbReference type="PROSITE-ProRule" id="PRU01091"/>
    </source>
</evidence>
<keyword evidence="1 5" id="KW-0597">Phosphoprotein</keyword>
<dbReference type="SUPFAM" id="SSF46894">
    <property type="entry name" value="C-terminal effector domain of the bipartite response regulators"/>
    <property type="match status" value="1"/>
</dbReference>
<evidence type="ECO:0000259" key="7">
    <source>
        <dbReference type="PROSITE" id="PS50110"/>
    </source>
</evidence>
<evidence type="ECO:0000259" key="8">
    <source>
        <dbReference type="PROSITE" id="PS51755"/>
    </source>
</evidence>
<name>A0ABW1YF59_9DEIO</name>
<dbReference type="Gene3D" id="3.40.50.2300">
    <property type="match status" value="1"/>
</dbReference>
<dbReference type="InterPro" id="IPR036388">
    <property type="entry name" value="WH-like_DNA-bd_sf"/>
</dbReference>